<dbReference type="PANTHER" id="PTHR13060">
    <property type="entry name" value="SGT1 PROTEIN HSGT1 SUPPRESSOR OF GCR2"/>
    <property type="match status" value="1"/>
</dbReference>
<keyword evidence="3" id="KW-1185">Reference proteome</keyword>
<proteinExistence type="predicted"/>
<name>A0A6G0XF78_9STRA</name>
<sequence length="534" mass="60029">MFPPREVGEDFLEFRIYFDEPVENEADERVKKMQEQVDLILHDYIWQKEPLVLHKSPSVPLEIHGKMLVGDNVEDEWVATAALLKLTKTNGDITVKVWDADGEFLLIEAAEALPSWLHPENSANRVFLRRGHVHIVQQNIQERQLDLKTALLCVIDPNVSTRASPALDAIVLDRLSVAQTHSMETNRHVIQCRLPHDAAVVFQALPHCIAYAVEAFYYREPTESTRICRLMDKFPPQAKRYVTTMIPLTRCMYAQVKQQQFAPPKPFQPFMPPADDPSFSSAEMGMKLTCGLELLCESRMKNHQDIAWADLIDGVLREEKTFDPVPLRPDDDDSWLYVSPEGLESMLAQAESKLKQVDNAGAETGGEELQSMATLFNNFVHEMSDYEGVAKDPLTADEVSFDMDSLLNILKGEQVAGMGATEPSVDDYLYESDDDEEEDTYDDHEDAAMDEMMREMDEELAQSNLAKSFARPDDMLGDGSAATTKSSDPIKPVDVDFNLVANLLESFAAQEGVAGPVSNMLRDMGFASRDIESK</sequence>
<accession>A0A6G0XF78</accession>
<dbReference type="EMBL" id="VJMJ01000070">
    <property type="protein sequence ID" value="KAF0738884.1"/>
    <property type="molecule type" value="Genomic_DNA"/>
</dbReference>
<evidence type="ECO:0000313" key="2">
    <source>
        <dbReference type="EMBL" id="KAF0738884.1"/>
    </source>
</evidence>
<dbReference type="PANTHER" id="PTHR13060:SF0">
    <property type="entry name" value="PROTEIN ECDYSONELESS HOMOLOG"/>
    <property type="match status" value="1"/>
</dbReference>
<reference evidence="2 3" key="1">
    <citation type="submission" date="2019-07" db="EMBL/GenBank/DDBJ databases">
        <title>Genomics analysis of Aphanomyces spp. identifies a new class of oomycete effector associated with host adaptation.</title>
        <authorList>
            <person name="Gaulin E."/>
        </authorList>
    </citation>
    <scope>NUCLEOTIDE SEQUENCE [LARGE SCALE GENOMIC DNA]</scope>
    <source>
        <strain evidence="2 3">ATCC 201684</strain>
    </source>
</reference>
<dbReference type="GO" id="GO:0005634">
    <property type="term" value="C:nucleus"/>
    <property type="evidence" value="ECO:0007669"/>
    <property type="project" value="TreeGrafter"/>
</dbReference>
<protein>
    <submittedName>
        <fullName evidence="2">Uncharacterized protein</fullName>
    </submittedName>
</protein>
<dbReference type="Pfam" id="PF07093">
    <property type="entry name" value="SGT1"/>
    <property type="match status" value="2"/>
</dbReference>
<comment type="caution">
    <text evidence="2">The sequence shown here is derived from an EMBL/GenBank/DDBJ whole genome shotgun (WGS) entry which is preliminary data.</text>
</comment>
<dbReference type="Proteomes" id="UP000481153">
    <property type="component" value="Unassembled WGS sequence"/>
</dbReference>
<feature type="region of interest" description="Disordered" evidence="1">
    <location>
        <begin position="470"/>
        <end position="492"/>
    </location>
</feature>
<evidence type="ECO:0000256" key="1">
    <source>
        <dbReference type="SAM" id="MobiDB-lite"/>
    </source>
</evidence>
<dbReference type="AlphaFoldDB" id="A0A6G0XF78"/>
<organism evidence="2 3">
    <name type="scientific">Aphanomyces euteiches</name>
    <dbReference type="NCBI Taxonomy" id="100861"/>
    <lineage>
        <taxon>Eukaryota</taxon>
        <taxon>Sar</taxon>
        <taxon>Stramenopiles</taxon>
        <taxon>Oomycota</taxon>
        <taxon>Saprolegniomycetes</taxon>
        <taxon>Saprolegniales</taxon>
        <taxon>Verrucalvaceae</taxon>
        <taxon>Aphanomyces</taxon>
    </lineage>
</organism>
<dbReference type="VEuPathDB" id="FungiDB:AeMF1_003239"/>
<gene>
    <name evidence="2" type="ORF">Ae201684_005493</name>
</gene>
<dbReference type="InterPro" id="IPR010770">
    <property type="entry name" value="Ecd"/>
</dbReference>
<evidence type="ECO:0000313" key="3">
    <source>
        <dbReference type="Proteomes" id="UP000481153"/>
    </source>
</evidence>